<reference evidence="1 2" key="1">
    <citation type="submission" date="2021-06" db="EMBL/GenBank/DDBJ databases">
        <title>Caerostris extrusa draft genome.</title>
        <authorList>
            <person name="Kono N."/>
            <person name="Arakawa K."/>
        </authorList>
    </citation>
    <scope>NUCLEOTIDE SEQUENCE [LARGE SCALE GENOMIC DNA]</scope>
</reference>
<evidence type="ECO:0000313" key="1">
    <source>
        <dbReference type="EMBL" id="GIY28517.1"/>
    </source>
</evidence>
<gene>
    <name evidence="1" type="ORF">CEXT_294171</name>
</gene>
<proteinExistence type="predicted"/>
<protein>
    <submittedName>
        <fullName evidence="1">Uncharacterized protein</fullName>
    </submittedName>
</protein>
<dbReference type="AlphaFoldDB" id="A0AAV4S6X5"/>
<dbReference type="EMBL" id="BPLR01008951">
    <property type="protein sequence ID" value="GIY28517.1"/>
    <property type="molecule type" value="Genomic_DNA"/>
</dbReference>
<name>A0AAV4S6X5_CAEEX</name>
<evidence type="ECO:0000313" key="2">
    <source>
        <dbReference type="Proteomes" id="UP001054945"/>
    </source>
</evidence>
<sequence length="163" mass="18237">MSSSGEIRRRGRRKKLFCKQCRRDQRTISVSMEEYSSDFLEALRLVEVVLLVVTNPVSAANCFVSAWHKKRLKKSKSGHSFFPPLASSLHGAFLVAPKLSLLSGPLAIDLSTDFPSMQVCVTGETQTSRFYESLSPIQFPRLPICGSMITHRSVDRQFVLSNA</sequence>
<dbReference type="Proteomes" id="UP001054945">
    <property type="component" value="Unassembled WGS sequence"/>
</dbReference>
<organism evidence="1 2">
    <name type="scientific">Caerostris extrusa</name>
    <name type="common">Bark spider</name>
    <name type="synonym">Caerostris bankana</name>
    <dbReference type="NCBI Taxonomy" id="172846"/>
    <lineage>
        <taxon>Eukaryota</taxon>
        <taxon>Metazoa</taxon>
        <taxon>Ecdysozoa</taxon>
        <taxon>Arthropoda</taxon>
        <taxon>Chelicerata</taxon>
        <taxon>Arachnida</taxon>
        <taxon>Araneae</taxon>
        <taxon>Araneomorphae</taxon>
        <taxon>Entelegynae</taxon>
        <taxon>Araneoidea</taxon>
        <taxon>Araneidae</taxon>
        <taxon>Caerostris</taxon>
    </lineage>
</organism>
<accession>A0AAV4S6X5</accession>
<comment type="caution">
    <text evidence="1">The sequence shown here is derived from an EMBL/GenBank/DDBJ whole genome shotgun (WGS) entry which is preliminary data.</text>
</comment>
<keyword evidence="2" id="KW-1185">Reference proteome</keyword>